<keyword evidence="4" id="KW-1185">Reference proteome</keyword>
<dbReference type="GO" id="GO:0005524">
    <property type="term" value="F:ATP binding"/>
    <property type="evidence" value="ECO:0007669"/>
    <property type="project" value="InterPro"/>
</dbReference>
<feature type="domain" description="Protein kinase" evidence="2">
    <location>
        <begin position="1"/>
        <end position="118"/>
    </location>
</feature>
<dbReference type="InterPro" id="IPR051343">
    <property type="entry name" value="G-type_lectin_kinases/EP1-like"/>
</dbReference>
<dbReference type="PANTHER" id="PTHR47976">
    <property type="entry name" value="G-TYPE LECTIN S-RECEPTOR-LIKE SERINE/THREONINE-PROTEIN KINASE SD2-5"/>
    <property type="match status" value="1"/>
</dbReference>
<dbReference type="InterPro" id="IPR000719">
    <property type="entry name" value="Prot_kinase_dom"/>
</dbReference>
<evidence type="ECO:0000256" key="1">
    <source>
        <dbReference type="ARBA" id="ARBA00022729"/>
    </source>
</evidence>
<dbReference type="PANTHER" id="PTHR47976:SF30">
    <property type="entry name" value="RECEPTOR-LIKE SERINE_THREONINE-PROTEIN KINASE"/>
    <property type="match status" value="1"/>
</dbReference>
<proteinExistence type="predicted"/>
<organism evidence="3 4">
    <name type="scientific">Escallonia herrerae</name>
    <dbReference type="NCBI Taxonomy" id="1293975"/>
    <lineage>
        <taxon>Eukaryota</taxon>
        <taxon>Viridiplantae</taxon>
        <taxon>Streptophyta</taxon>
        <taxon>Embryophyta</taxon>
        <taxon>Tracheophyta</taxon>
        <taxon>Spermatophyta</taxon>
        <taxon>Magnoliopsida</taxon>
        <taxon>eudicotyledons</taxon>
        <taxon>Gunneridae</taxon>
        <taxon>Pentapetalae</taxon>
        <taxon>asterids</taxon>
        <taxon>campanulids</taxon>
        <taxon>Escalloniales</taxon>
        <taxon>Escalloniaceae</taxon>
        <taxon>Escallonia</taxon>
    </lineage>
</organism>
<protein>
    <recommendedName>
        <fullName evidence="2">Protein kinase domain-containing protein</fullName>
    </recommendedName>
</protein>
<evidence type="ECO:0000313" key="3">
    <source>
        <dbReference type="EMBL" id="KAK3008858.1"/>
    </source>
</evidence>
<dbReference type="Gene3D" id="1.10.510.10">
    <property type="entry name" value="Transferase(Phosphotransferase) domain 1"/>
    <property type="match status" value="1"/>
</dbReference>
<dbReference type="Proteomes" id="UP001188597">
    <property type="component" value="Unassembled WGS sequence"/>
</dbReference>
<dbReference type="InterPro" id="IPR011009">
    <property type="entry name" value="Kinase-like_dom_sf"/>
</dbReference>
<dbReference type="PROSITE" id="PS50011">
    <property type="entry name" value="PROTEIN_KINASE_DOM"/>
    <property type="match status" value="1"/>
</dbReference>
<comment type="caution">
    <text evidence="3">The sequence shown here is derived from an EMBL/GenBank/DDBJ whole genome shotgun (WGS) entry which is preliminary data.</text>
</comment>
<evidence type="ECO:0000313" key="4">
    <source>
        <dbReference type="Proteomes" id="UP001188597"/>
    </source>
</evidence>
<dbReference type="AlphaFoldDB" id="A0AA88VIU4"/>
<dbReference type="Pfam" id="PF00069">
    <property type="entry name" value="Pkinase"/>
    <property type="match status" value="1"/>
</dbReference>
<dbReference type="EMBL" id="JAVXUP010001710">
    <property type="protein sequence ID" value="KAK3008858.1"/>
    <property type="molecule type" value="Genomic_DNA"/>
</dbReference>
<evidence type="ECO:0000259" key="2">
    <source>
        <dbReference type="PROSITE" id="PS50011"/>
    </source>
</evidence>
<dbReference type="GO" id="GO:0004672">
    <property type="term" value="F:protein kinase activity"/>
    <property type="evidence" value="ECO:0007669"/>
    <property type="project" value="InterPro"/>
</dbReference>
<sequence>MKPHNIILDEIFNAKLSDFGLANQVMTEMMCTRGFMAPEWLSMNIAEKAHFCSFKIVMLEVAELNELVDLVGKCSVNMQRHEDEVVELIRTAIGACTLIILEGHLCLASTDRNNTCIY</sequence>
<keyword evidence="1" id="KW-0732">Signal</keyword>
<gene>
    <name evidence="3" type="ORF">RJ639_014185</name>
</gene>
<accession>A0AA88VIU4</accession>
<dbReference type="SUPFAM" id="SSF56112">
    <property type="entry name" value="Protein kinase-like (PK-like)"/>
    <property type="match status" value="1"/>
</dbReference>
<name>A0AA88VIU4_9ASTE</name>
<reference evidence="3" key="1">
    <citation type="submission" date="2022-12" db="EMBL/GenBank/DDBJ databases">
        <title>Draft genome assemblies for two species of Escallonia (Escalloniales).</title>
        <authorList>
            <person name="Chanderbali A."/>
            <person name="Dervinis C."/>
            <person name="Anghel I."/>
            <person name="Soltis D."/>
            <person name="Soltis P."/>
            <person name="Zapata F."/>
        </authorList>
    </citation>
    <scope>NUCLEOTIDE SEQUENCE</scope>
    <source>
        <strain evidence="3">UCBG64.0493</strain>
        <tissue evidence="3">Leaf</tissue>
    </source>
</reference>